<evidence type="ECO:0000313" key="2">
    <source>
        <dbReference type="EMBL" id="GGR39659.1"/>
    </source>
</evidence>
<dbReference type="Gene3D" id="3.40.710.10">
    <property type="entry name" value="DD-peptidase/beta-lactamase superfamily"/>
    <property type="match status" value="1"/>
</dbReference>
<dbReference type="Pfam" id="PF13354">
    <property type="entry name" value="Beta-lactamase2"/>
    <property type="match status" value="1"/>
</dbReference>
<dbReference type="AlphaFoldDB" id="A0A918FID7"/>
<reference evidence="2" key="1">
    <citation type="journal article" date="2014" name="Int. J. Syst. Evol. Microbiol.">
        <title>Complete genome sequence of Corynebacterium casei LMG S-19264T (=DSM 44701T), isolated from a smear-ripened cheese.</title>
        <authorList>
            <consortium name="US DOE Joint Genome Institute (JGI-PGF)"/>
            <person name="Walter F."/>
            <person name="Albersmeier A."/>
            <person name="Kalinowski J."/>
            <person name="Ruckert C."/>
        </authorList>
    </citation>
    <scope>NUCLEOTIDE SEQUENCE</scope>
    <source>
        <strain evidence="2">JCM 31311</strain>
    </source>
</reference>
<comment type="caution">
    <text evidence="2">The sequence shown here is derived from an EMBL/GenBank/DDBJ whole genome shotgun (WGS) entry which is preliminary data.</text>
</comment>
<feature type="domain" description="Beta-lactamase class A catalytic" evidence="1">
    <location>
        <begin position="105"/>
        <end position="361"/>
    </location>
</feature>
<keyword evidence="3" id="KW-1185">Reference proteome</keyword>
<dbReference type="InterPro" id="IPR012338">
    <property type="entry name" value="Beta-lactam/transpept-like"/>
</dbReference>
<dbReference type="InterPro" id="IPR045155">
    <property type="entry name" value="Beta-lactam_cat"/>
</dbReference>
<dbReference type="PANTHER" id="PTHR35333:SF4">
    <property type="entry name" value="SLR0121 PROTEIN"/>
    <property type="match status" value="1"/>
</dbReference>
<dbReference type="GO" id="GO:0008800">
    <property type="term" value="F:beta-lactamase activity"/>
    <property type="evidence" value="ECO:0007669"/>
    <property type="project" value="InterPro"/>
</dbReference>
<proteinExistence type="predicted"/>
<dbReference type="GO" id="GO:0030655">
    <property type="term" value="P:beta-lactam antibiotic catabolic process"/>
    <property type="evidence" value="ECO:0007669"/>
    <property type="project" value="InterPro"/>
</dbReference>
<dbReference type="Proteomes" id="UP000603865">
    <property type="component" value="Unassembled WGS sequence"/>
</dbReference>
<dbReference type="EMBL" id="BMQL01000097">
    <property type="protein sequence ID" value="GGR39659.1"/>
    <property type="molecule type" value="Genomic_DNA"/>
</dbReference>
<name>A0A918FID7_9DEIO</name>
<dbReference type="PANTHER" id="PTHR35333">
    <property type="entry name" value="BETA-LACTAMASE"/>
    <property type="match status" value="1"/>
</dbReference>
<dbReference type="InterPro" id="IPR000871">
    <property type="entry name" value="Beta-lactam_class-A"/>
</dbReference>
<evidence type="ECO:0000313" key="3">
    <source>
        <dbReference type="Proteomes" id="UP000603865"/>
    </source>
</evidence>
<organism evidence="2 3">
    <name type="scientific">Deinococcus ruber</name>
    <dbReference type="NCBI Taxonomy" id="1848197"/>
    <lineage>
        <taxon>Bacteria</taxon>
        <taxon>Thermotogati</taxon>
        <taxon>Deinococcota</taxon>
        <taxon>Deinococci</taxon>
        <taxon>Deinococcales</taxon>
        <taxon>Deinococcaceae</taxon>
        <taxon>Deinococcus</taxon>
    </lineage>
</organism>
<protein>
    <recommendedName>
        <fullName evidence="1">Beta-lactamase class A catalytic domain-containing protein</fullName>
    </recommendedName>
</protein>
<reference evidence="2" key="2">
    <citation type="submission" date="2020-09" db="EMBL/GenBank/DDBJ databases">
        <authorList>
            <person name="Sun Q."/>
            <person name="Ohkuma M."/>
        </authorList>
    </citation>
    <scope>NUCLEOTIDE SEQUENCE</scope>
    <source>
        <strain evidence="2">JCM 31311</strain>
    </source>
</reference>
<gene>
    <name evidence="2" type="ORF">GCM10008957_55560</name>
</gene>
<sequence length="395" mass="42543">MDTAGAQIRVGVSGHAVKLSTLPATGTQPFRVVVDVVSGRVISGLSAPSATKPGVIPQPATSFCAGVPDTSGVPSVPVTLPAGVSGNVSFMAAVIDPLTLRPTRVALLNPDALHPMASTFKQLVLWSVLRDVDAGRLTLQQTFSTTPQNRSLESYTPGERTVLQLAKASISHSENTAADILMRATTPDRVQDLIDGVGTCHTSVLMPTKAYWSVKAGLLPQDFDPADLLAATAPLLNGDDATRRTLARRAVADSLQVDVPRLRAALDAFDTGRAYDPNIDWQVENHTTPREMVDLISYAYLRNGLSPSQNTLYWTLMSSGCCQPDRKASYAYWGAKSGTDWGLLNLTGLVRTRDGQYVAYAYMNHQSQVHDVLALQRQKPLVTNWIAGVVDRLTH</sequence>
<evidence type="ECO:0000259" key="1">
    <source>
        <dbReference type="Pfam" id="PF13354"/>
    </source>
</evidence>
<dbReference type="SUPFAM" id="SSF56601">
    <property type="entry name" value="beta-lactamase/transpeptidase-like"/>
    <property type="match status" value="1"/>
</dbReference>
<accession>A0A918FID7</accession>
<dbReference type="GO" id="GO:0046677">
    <property type="term" value="P:response to antibiotic"/>
    <property type="evidence" value="ECO:0007669"/>
    <property type="project" value="InterPro"/>
</dbReference>